<proteinExistence type="predicted"/>
<protein>
    <submittedName>
        <fullName evidence="2">Uncharacterized protein</fullName>
    </submittedName>
</protein>
<name>A0A1B6MMF1_9HEMI</name>
<evidence type="ECO:0000256" key="1">
    <source>
        <dbReference type="SAM" id="MobiDB-lite"/>
    </source>
</evidence>
<feature type="non-terminal residue" evidence="2">
    <location>
        <position position="206"/>
    </location>
</feature>
<organism evidence="2">
    <name type="scientific">Graphocephala atropunctata</name>
    <dbReference type="NCBI Taxonomy" id="36148"/>
    <lineage>
        <taxon>Eukaryota</taxon>
        <taxon>Metazoa</taxon>
        <taxon>Ecdysozoa</taxon>
        <taxon>Arthropoda</taxon>
        <taxon>Hexapoda</taxon>
        <taxon>Insecta</taxon>
        <taxon>Pterygota</taxon>
        <taxon>Neoptera</taxon>
        <taxon>Paraneoptera</taxon>
        <taxon>Hemiptera</taxon>
        <taxon>Auchenorrhyncha</taxon>
        <taxon>Membracoidea</taxon>
        <taxon>Cicadellidae</taxon>
        <taxon>Cicadellinae</taxon>
        <taxon>Cicadellini</taxon>
        <taxon>Graphocephala</taxon>
    </lineage>
</organism>
<sequence>MKITLTIKSITVISSNGFGKNKKAPTTATPVPDDAIQRWKEIKTKFLENCKRDEQLAIIKPEVSTNLVQEPEPTMQVFKPVEKCPEASKLRSILRKLWKAEDEIKFSFKVILALGIESFPKCNKCKRIEAMKVPLSPSFSELKQIWTEVGGTIKRKFPIFQAVKLGSRSKSSEYQRSRNEAGETTQRIKVVQPEMGSTHSEPSEFQ</sequence>
<accession>A0A1B6MMF1</accession>
<reference evidence="2" key="1">
    <citation type="submission" date="2015-11" db="EMBL/GenBank/DDBJ databases">
        <title>De novo transcriptome assembly of four potential Pierce s Disease insect vectors from Arizona vineyards.</title>
        <authorList>
            <person name="Tassone E.E."/>
        </authorList>
    </citation>
    <scope>NUCLEOTIDE SEQUENCE</scope>
</reference>
<dbReference type="EMBL" id="GEBQ01002932">
    <property type="protein sequence ID" value="JAT37045.1"/>
    <property type="molecule type" value="Transcribed_RNA"/>
</dbReference>
<feature type="compositionally biased region" description="Polar residues" evidence="1">
    <location>
        <begin position="195"/>
        <end position="206"/>
    </location>
</feature>
<gene>
    <name evidence="2" type="ORF">g.3784</name>
</gene>
<feature type="region of interest" description="Disordered" evidence="1">
    <location>
        <begin position="167"/>
        <end position="206"/>
    </location>
</feature>
<dbReference type="AlphaFoldDB" id="A0A1B6MMF1"/>
<feature type="compositionally biased region" description="Basic and acidic residues" evidence="1">
    <location>
        <begin position="170"/>
        <end position="181"/>
    </location>
</feature>
<evidence type="ECO:0000313" key="2">
    <source>
        <dbReference type="EMBL" id="JAT37045.1"/>
    </source>
</evidence>